<evidence type="ECO:0000313" key="1">
    <source>
        <dbReference type="EMBL" id="KAA3473250.1"/>
    </source>
</evidence>
<keyword evidence="2" id="KW-1185">Reference proteome</keyword>
<organism evidence="1 2">
    <name type="scientific">Gossypium australe</name>
    <dbReference type="NCBI Taxonomy" id="47621"/>
    <lineage>
        <taxon>Eukaryota</taxon>
        <taxon>Viridiplantae</taxon>
        <taxon>Streptophyta</taxon>
        <taxon>Embryophyta</taxon>
        <taxon>Tracheophyta</taxon>
        <taxon>Spermatophyta</taxon>
        <taxon>Magnoliopsida</taxon>
        <taxon>eudicotyledons</taxon>
        <taxon>Gunneridae</taxon>
        <taxon>Pentapetalae</taxon>
        <taxon>rosids</taxon>
        <taxon>malvids</taxon>
        <taxon>Malvales</taxon>
        <taxon>Malvaceae</taxon>
        <taxon>Malvoideae</taxon>
        <taxon>Gossypium</taxon>
    </lineage>
</organism>
<dbReference type="EMBL" id="SMMG02000005">
    <property type="protein sequence ID" value="KAA3473250.1"/>
    <property type="molecule type" value="Genomic_DNA"/>
</dbReference>
<accession>A0A5B6VVN1</accession>
<dbReference type="OrthoDB" id="1002163at2759"/>
<proteinExistence type="predicted"/>
<dbReference type="PANTHER" id="PTHR35046">
    <property type="entry name" value="ZINC KNUCKLE (CCHC-TYPE) FAMILY PROTEIN"/>
    <property type="match status" value="1"/>
</dbReference>
<dbReference type="PANTHER" id="PTHR35046:SF9">
    <property type="entry name" value="RNA-DIRECTED DNA POLYMERASE"/>
    <property type="match status" value="1"/>
</dbReference>
<dbReference type="Proteomes" id="UP000325315">
    <property type="component" value="Unassembled WGS sequence"/>
</dbReference>
<protein>
    <submittedName>
        <fullName evidence="1">Mutant gag-pol polyprotein</fullName>
    </submittedName>
</protein>
<evidence type="ECO:0000313" key="2">
    <source>
        <dbReference type="Proteomes" id="UP000325315"/>
    </source>
</evidence>
<dbReference type="AlphaFoldDB" id="A0A5B6VVN1"/>
<sequence length="62" mass="7238">MTNIVKDQEATIARFLAGLNREIANIVELQHYVEINDMVHMEIKIESNSKGKSQPKWERLQE</sequence>
<name>A0A5B6VVN1_9ROSI</name>
<gene>
    <name evidence="1" type="ORF">EPI10_023645</name>
</gene>
<reference evidence="2" key="1">
    <citation type="journal article" date="2019" name="Plant Biotechnol. J.">
        <title>Genome sequencing of the Australian wild diploid species Gossypium australe highlights disease resistance and delayed gland morphogenesis.</title>
        <authorList>
            <person name="Cai Y."/>
            <person name="Cai X."/>
            <person name="Wang Q."/>
            <person name="Wang P."/>
            <person name="Zhang Y."/>
            <person name="Cai C."/>
            <person name="Xu Y."/>
            <person name="Wang K."/>
            <person name="Zhou Z."/>
            <person name="Wang C."/>
            <person name="Geng S."/>
            <person name="Li B."/>
            <person name="Dong Q."/>
            <person name="Hou Y."/>
            <person name="Wang H."/>
            <person name="Ai P."/>
            <person name="Liu Z."/>
            <person name="Yi F."/>
            <person name="Sun M."/>
            <person name="An G."/>
            <person name="Cheng J."/>
            <person name="Zhang Y."/>
            <person name="Shi Q."/>
            <person name="Xie Y."/>
            <person name="Shi X."/>
            <person name="Chang Y."/>
            <person name="Huang F."/>
            <person name="Chen Y."/>
            <person name="Hong S."/>
            <person name="Mi L."/>
            <person name="Sun Q."/>
            <person name="Zhang L."/>
            <person name="Zhou B."/>
            <person name="Peng R."/>
            <person name="Zhang X."/>
            <person name="Liu F."/>
        </authorList>
    </citation>
    <scope>NUCLEOTIDE SEQUENCE [LARGE SCALE GENOMIC DNA]</scope>
    <source>
        <strain evidence="2">cv. PA1801</strain>
    </source>
</reference>
<comment type="caution">
    <text evidence="1">The sequence shown here is derived from an EMBL/GenBank/DDBJ whole genome shotgun (WGS) entry which is preliminary data.</text>
</comment>